<dbReference type="GO" id="GO:0005886">
    <property type="term" value="C:plasma membrane"/>
    <property type="evidence" value="ECO:0007669"/>
    <property type="project" value="TreeGrafter"/>
</dbReference>
<dbReference type="InterPro" id="IPR014314">
    <property type="entry name" value="Succ_DH_cytb556"/>
</dbReference>
<dbReference type="PANTHER" id="PTHR10978:SF5">
    <property type="entry name" value="SUCCINATE DEHYDROGENASE CYTOCHROME B560 SUBUNIT, MITOCHONDRIAL"/>
    <property type="match status" value="1"/>
</dbReference>
<evidence type="ECO:0000256" key="9">
    <source>
        <dbReference type="ARBA" id="ARBA00022989"/>
    </source>
</evidence>
<comment type="subunit">
    <text evidence="12">Part of an enzyme complex containing four subunits: a flavoprotein, an iron-sulfur protein, plus two membrane-anchoring proteins, SdhC and SdhD. The complex can form homotrimers.</text>
</comment>
<proteinExistence type="inferred from homology"/>
<feature type="transmembrane region" description="Helical" evidence="13">
    <location>
        <begin position="72"/>
        <end position="92"/>
    </location>
</feature>
<feature type="transmembrane region" description="Helical" evidence="13">
    <location>
        <begin position="154"/>
        <end position="172"/>
    </location>
</feature>
<dbReference type="OrthoDB" id="9799441at2"/>
<dbReference type="EMBL" id="VNFH01000002">
    <property type="protein sequence ID" value="TVU72950.1"/>
    <property type="molecule type" value="Genomic_DNA"/>
</dbReference>
<evidence type="ECO:0000256" key="3">
    <source>
        <dbReference type="ARBA" id="ARBA00004141"/>
    </source>
</evidence>
<evidence type="ECO:0000256" key="2">
    <source>
        <dbReference type="ARBA" id="ARBA00004050"/>
    </source>
</evidence>
<dbReference type="PROSITE" id="PS01000">
    <property type="entry name" value="SDH_CYT_1"/>
    <property type="match status" value="1"/>
</dbReference>
<dbReference type="NCBIfam" id="TIGR02970">
    <property type="entry name" value="succ_dehyd_cytB"/>
    <property type="match status" value="1"/>
</dbReference>
<organism evidence="14 15">
    <name type="scientific">Cobetia crustatorum</name>
    <dbReference type="NCBI Taxonomy" id="553385"/>
    <lineage>
        <taxon>Bacteria</taxon>
        <taxon>Pseudomonadati</taxon>
        <taxon>Pseudomonadota</taxon>
        <taxon>Gammaproteobacteria</taxon>
        <taxon>Oceanospirillales</taxon>
        <taxon>Halomonadaceae</taxon>
        <taxon>Cobetia</taxon>
    </lineage>
</organism>
<keyword evidence="15" id="KW-1185">Reference proteome</keyword>
<sequence length="173" mass="19004">MTNPYNLPSRDWRDIRLGTVDGLRPRPFLKPPPLRACVRVGPRECVRAVNSKRPVNLDLTTIKFPLPALTSIAHRITGVILFVGLVFALWALDASLSSPQGFEAVRETLATNFLAKIVAWGLLSALGFHFVAGIKHLLMDMDIGVELESANRKAQVTVVISAVLVVLAGVWVW</sequence>
<dbReference type="InterPro" id="IPR034804">
    <property type="entry name" value="SQR/QFR_C/D"/>
</dbReference>
<keyword evidence="9 13" id="KW-1133">Transmembrane helix</keyword>
<dbReference type="SUPFAM" id="SSF81343">
    <property type="entry name" value="Fumarate reductase respiratory complex transmembrane subunits"/>
    <property type="match status" value="1"/>
</dbReference>
<dbReference type="GO" id="GO:0006099">
    <property type="term" value="P:tricarboxylic acid cycle"/>
    <property type="evidence" value="ECO:0007669"/>
    <property type="project" value="InterPro"/>
</dbReference>
<protein>
    <recommendedName>
        <fullName evidence="5">Succinate dehydrogenase cytochrome b556 subunit</fullName>
    </recommendedName>
</protein>
<name>A0A558HUZ5_9GAMM</name>
<accession>A0A558HUZ5</accession>
<keyword evidence="8" id="KW-0479">Metal-binding</keyword>
<dbReference type="AlphaFoldDB" id="A0A558HUZ5"/>
<dbReference type="PANTHER" id="PTHR10978">
    <property type="entry name" value="SUCCINATE DEHYDROGENASE CYTOCHROME B560 SUBUNIT"/>
    <property type="match status" value="1"/>
</dbReference>
<evidence type="ECO:0000256" key="4">
    <source>
        <dbReference type="ARBA" id="ARBA00007244"/>
    </source>
</evidence>
<comment type="cofactor">
    <cofactor evidence="1">
        <name>heme</name>
        <dbReference type="ChEBI" id="CHEBI:30413"/>
    </cofactor>
</comment>
<dbReference type="GO" id="GO:0046872">
    <property type="term" value="F:metal ion binding"/>
    <property type="evidence" value="ECO:0007669"/>
    <property type="project" value="UniProtKB-KW"/>
</dbReference>
<comment type="caution">
    <text evidence="14">The sequence shown here is derived from an EMBL/GenBank/DDBJ whole genome shotgun (WGS) entry which is preliminary data.</text>
</comment>
<feature type="transmembrane region" description="Helical" evidence="13">
    <location>
        <begin position="113"/>
        <end position="134"/>
    </location>
</feature>
<evidence type="ECO:0000256" key="8">
    <source>
        <dbReference type="ARBA" id="ARBA00022723"/>
    </source>
</evidence>
<evidence type="ECO:0000256" key="7">
    <source>
        <dbReference type="ARBA" id="ARBA00022692"/>
    </source>
</evidence>
<reference evidence="14 15" key="1">
    <citation type="submission" date="2019-07" db="EMBL/GenBank/DDBJ databases">
        <title>Diversity of Bacteria from Kongsfjorden, Arctic.</title>
        <authorList>
            <person name="Yu Y."/>
        </authorList>
    </citation>
    <scope>NUCLEOTIDE SEQUENCE [LARGE SCALE GENOMIC DNA]</scope>
    <source>
        <strain evidence="14 15">SM1923</strain>
    </source>
</reference>
<evidence type="ECO:0000256" key="10">
    <source>
        <dbReference type="ARBA" id="ARBA00023004"/>
    </source>
</evidence>
<dbReference type="Pfam" id="PF01127">
    <property type="entry name" value="Sdh_cyt"/>
    <property type="match status" value="1"/>
</dbReference>
<keyword evidence="11 13" id="KW-0472">Membrane</keyword>
<keyword evidence="7 13" id="KW-0812">Transmembrane</keyword>
<gene>
    <name evidence="14" type="primary">sdhC</name>
    <name evidence="14" type="ORF">FQP86_02990</name>
</gene>
<evidence type="ECO:0000256" key="5">
    <source>
        <dbReference type="ARBA" id="ARBA00020076"/>
    </source>
</evidence>
<evidence type="ECO:0000256" key="6">
    <source>
        <dbReference type="ARBA" id="ARBA00022617"/>
    </source>
</evidence>
<dbReference type="InterPro" id="IPR018495">
    <property type="entry name" value="Succ_DH_cyt_bsu_CS"/>
</dbReference>
<comment type="function">
    <text evidence="2">Membrane-anchoring subunit of succinate dehydrogenase (SDH).</text>
</comment>
<dbReference type="GO" id="GO:0009055">
    <property type="term" value="F:electron transfer activity"/>
    <property type="evidence" value="ECO:0007669"/>
    <property type="project" value="InterPro"/>
</dbReference>
<dbReference type="Gene3D" id="1.20.1300.10">
    <property type="entry name" value="Fumarate reductase/succinate dehydrogenase, transmembrane subunit"/>
    <property type="match status" value="1"/>
</dbReference>
<dbReference type="InterPro" id="IPR000701">
    <property type="entry name" value="SuccDH_FuR_B_TM-su"/>
</dbReference>
<dbReference type="STRING" id="553385.GCA_000591415_02464"/>
<evidence type="ECO:0000313" key="15">
    <source>
        <dbReference type="Proteomes" id="UP000319941"/>
    </source>
</evidence>
<evidence type="ECO:0000256" key="1">
    <source>
        <dbReference type="ARBA" id="ARBA00001971"/>
    </source>
</evidence>
<evidence type="ECO:0000256" key="11">
    <source>
        <dbReference type="ARBA" id="ARBA00023136"/>
    </source>
</evidence>
<evidence type="ECO:0000256" key="13">
    <source>
        <dbReference type="SAM" id="Phobius"/>
    </source>
</evidence>
<comment type="subcellular location">
    <subcellularLocation>
        <location evidence="3">Membrane</location>
        <topology evidence="3">Multi-pass membrane protein</topology>
    </subcellularLocation>
</comment>
<dbReference type="Proteomes" id="UP000319941">
    <property type="component" value="Unassembled WGS sequence"/>
</dbReference>
<comment type="similarity">
    <text evidence="4">Belongs to the cytochrome b560 family.</text>
</comment>
<evidence type="ECO:0000256" key="12">
    <source>
        <dbReference type="ARBA" id="ARBA00025912"/>
    </source>
</evidence>
<dbReference type="CDD" id="cd03499">
    <property type="entry name" value="SQR_TypeC_SdhC"/>
    <property type="match status" value="1"/>
</dbReference>
<keyword evidence="10" id="KW-0408">Iron</keyword>
<evidence type="ECO:0000313" key="14">
    <source>
        <dbReference type="EMBL" id="TVU72950.1"/>
    </source>
</evidence>
<keyword evidence="6" id="KW-0349">Heme</keyword>